<organism evidence="1 2">
    <name type="scientific">Romanomermis culicivorax</name>
    <name type="common">Nematode worm</name>
    <dbReference type="NCBI Taxonomy" id="13658"/>
    <lineage>
        <taxon>Eukaryota</taxon>
        <taxon>Metazoa</taxon>
        <taxon>Ecdysozoa</taxon>
        <taxon>Nematoda</taxon>
        <taxon>Enoplea</taxon>
        <taxon>Dorylaimia</taxon>
        <taxon>Mermithida</taxon>
        <taxon>Mermithoidea</taxon>
        <taxon>Mermithidae</taxon>
        <taxon>Romanomermis</taxon>
    </lineage>
</organism>
<protein>
    <submittedName>
        <fullName evidence="2">Uncharacterized protein</fullName>
    </submittedName>
</protein>
<sequence length="63" mass="7312">MTLRKKVQSTNRQTTPILIGGRHYRIKLEPLAIIHFHPAVYEKCTIVARLDSILAVYPKHNFL</sequence>
<accession>A0A915KZG4</accession>
<keyword evidence="1" id="KW-1185">Reference proteome</keyword>
<proteinExistence type="predicted"/>
<dbReference type="AlphaFoldDB" id="A0A915KZG4"/>
<dbReference type="Proteomes" id="UP000887565">
    <property type="component" value="Unplaced"/>
</dbReference>
<name>A0A915KZG4_ROMCU</name>
<evidence type="ECO:0000313" key="2">
    <source>
        <dbReference type="WBParaSite" id="nRc.2.0.1.t43854-RA"/>
    </source>
</evidence>
<evidence type="ECO:0000313" key="1">
    <source>
        <dbReference type="Proteomes" id="UP000887565"/>
    </source>
</evidence>
<reference evidence="2" key="1">
    <citation type="submission" date="2022-11" db="UniProtKB">
        <authorList>
            <consortium name="WormBaseParasite"/>
        </authorList>
    </citation>
    <scope>IDENTIFICATION</scope>
</reference>
<dbReference type="WBParaSite" id="nRc.2.0.1.t43854-RA">
    <property type="protein sequence ID" value="nRc.2.0.1.t43854-RA"/>
    <property type="gene ID" value="nRc.2.0.1.g43854"/>
</dbReference>